<organism evidence="2 3">
    <name type="scientific">Flavobacterium rivuli WB 3.3-2 = DSM 21788</name>
    <dbReference type="NCBI Taxonomy" id="1121895"/>
    <lineage>
        <taxon>Bacteria</taxon>
        <taxon>Pseudomonadati</taxon>
        <taxon>Bacteroidota</taxon>
        <taxon>Flavobacteriia</taxon>
        <taxon>Flavobacteriales</taxon>
        <taxon>Flavobacteriaceae</taxon>
        <taxon>Flavobacterium</taxon>
    </lineage>
</organism>
<dbReference type="RefSeq" id="WP_020214939.1">
    <property type="nucleotide sequence ID" value="NZ_JRLX01000016.1"/>
</dbReference>
<dbReference type="STRING" id="1121895.GCA_000378485_03763"/>
<keyword evidence="1" id="KW-1133">Transmembrane helix</keyword>
<evidence type="ECO:0000256" key="1">
    <source>
        <dbReference type="SAM" id="Phobius"/>
    </source>
</evidence>
<dbReference type="Proteomes" id="UP000030152">
    <property type="component" value="Unassembled WGS sequence"/>
</dbReference>
<keyword evidence="1" id="KW-0472">Membrane</keyword>
<evidence type="ECO:0000313" key="3">
    <source>
        <dbReference type="Proteomes" id="UP000030152"/>
    </source>
</evidence>
<feature type="transmembrane region" description="Helical" evidence="1">
    <location>
        <begin position="297"/>
        <end position="314"/>
    </location>
</feature>
<proteinExistence type="predicted"/>
<dbReference type="AlphaFoldDB" id="A0A0A2LZL5"/>
<evidence type="ECO:0000313" key="2">
    <source>
        <dbReference type="EMBL" id="KGO85817.1"/>
    </source>
</evidence>
<dbReference type="EMBL" id="JRLX01000016">
    <property type="protein sequence ID" value="KGO85817.1"/>
    <property type="molecule type" value="Genomic_DNA"/>
</dbReference>
<comment type="caution">
    <text evidence="2">The sequence shown here is derived from an EMBL/GenBank/DDBJ whole genome shotgun (WGS) entry which is preliminary data.</text>
</comment>
<dbReference type="eggNOG" id="ENOG503098U">
    <property type="taxonomic scope" value="Bacteria"/>
</dbReference>
<name>A0A0A2LZL5_9FLAO</name>
<sequence length="330" mass="37509">MQNQINNSDEISLSQVADKVKGVFNSINDAFFNLIQFIIRNIIIIVALIVVGVGLGTYLDSDNETFSHKIIVMPNFKSVNYLYEEVNRINAKLKEKDYEYLEKIGITDADNIAKIEIEAIVDIYEFIDDNGGVAENDSKFQLFKLISENGDMNKMLEDNTTSKYYKNHVITITTKGRATQKNLIDPLLTHLENNDYFKSMQKTFYSNLEMTIATNDSISNQIDAVIRAYSSSSGVASSNLVALNEKTSINDLLRTKQSLAETKSYYNTKRIENSKVIKDNGILLNTKVTKLSSSSKVILPLLFLFLFIVIYNFRKYYKNEINKRKAAANI</sequence>
<feature type="transmembrane region" description="Helical" evidence="1">
    <location>
        <begin position="37"/>
        <end position="59"/>
    </location>
</feature>
<accession>A0A0A2LZL5</accession>
<reference evidence="2 3" key="1">
    <citation type="submission" date="2013-09" db="EMBL/GenBank/DDBJ databases">
        <authorList>
            <person name="Zeng Z."/>
            <person name="Chen C."/>
        </authorList>
    </citation>
    <scope>NUCLEOTIDE SEQUENCE [LARGE SCALE GENOMIC DNA]</scope>
    <source>
        <strain evidence="2 3">WB 3.3-2</strain>
    </source>
</reference>
<gene>
    <name evidence="2" type="ORF">Q765_14425</name>
</gene>
<dbReference type="OrthoDB" id="1452530at2"/>
<keyword evidence="3" id="KW-1185">Reference proteome</keyword>
<protein>
    <submittedName>
        <fullName evidence="2">Uncharacterized protein</fullName>
    </submittedName>
</protein>
<keyword evidence="1" id="KW-0812">Transmembrane</keyword>